<dbReference type="AlphaFoldDB" id="A0A4D7JP76"/>
<keyword evidence="4" id="KW-0812">Transmembrane</keyword>
<evidence type="ECO:0000313" key="7">
    <source>
        <dbReference type="Proteomes" id="UP000298616"/>
    </source>
</evidence>
<dbReference type="SMART" id="SM00342">
    <property type="entry name" value="HTH_ARAC"/>
    <property type="match status" value="1"/>
</dbReference>
<keyword evidence="4" id="KW-1133">Transmembrane helix</keyword>
<dbReference type="OrthoDB" id="5492415at2"/>
<dbReference type="Pfam" id="PF12833">
    <property type="entry name" value="HTH_18"/>
    <property type="match status" value="1"/>
</dbReference>
<dbReference type="PANTHER" id="PTHR43280">
    <property type="entry name" value="ARAC-FAMILY TRANSCRIPTIONAL REGULATOR"/>
    <property type="match status" value="1"/>
</dbReference>
<feature type="domain" description="HTH araC/xylS-type" evidence="5">
    <location>
        <begin position="253"/>
        <end position="356"/>
    </location>
</feature>
<sequence>MDLLEIILLISAGQGLLLSLALISSGVIGKKQNLFLGLITLIISLEILTGWAVKTNTTNVENVFPFWIFCSYLALPPALFLFGKLSTKARFKIKFWHLALFFPAIIEIVVELSSFYSNRYLTTSYSLINNPAWFWFTEILPLLVMILALAVVGKDIQKLRSSIQFLPGKKAQKHLVKVFVFFICFLLITLLWFLEAIIHLPVFKYTVIILCIIIFALGYISFFNPDFFSLPPLLTRKTSFSDNARESRTEAERIHKMFIKKKLYHQPQLTVKKAATELDISPRHLSEMINTYHGMDFRNYVNTLRINDVIKKIENGELDKKTLLGLAMDSGFSSKSTFNQAFKDIKGNSPTNYFNPNKSN</sequence>
<keyword evidence="3" id="KW-0804">Transcription</keyword>
<name>A0A4D7JP76_9BACT</name>
<protein>
    <recommendedName>
        <fullName evidence="5">HTH araC/xylS-type domain-containing protein</fullName>
    </recommendedName>
</protein>
<feature type="transmembrane region" description="Helical" evidence="4">
    <location>
        <begin position="6"/>
        <end position="27"/>
    </location>
</feature>
<dbReference type="PROSITE" id="PS00041">
    <property type="entry name" value="HTH_ARAC_FAMILY_1"/>
    <property type="match status" value="1"/>
</dbReference>
<feature type="transmembrane region" description="Helical" evidence="4">
    <location>
        <begin position="95"/>
        <end position="112"/>
    </location>
</feature>
<dbReference type="GO" id="GO:0003700">
    <property type="term" value="F:DNA-binding transcription factor activity"/>
    <property type="evidence" value="ECO:0007669"/>
    <property type="project" value="InterPro"/>
</dbReference>
<feature type="transmembrane region" description="Helical" evidence="4">
    <location>
        <begin position="64"/>
        <end position="83"/>
    </location>
</feature>
<evidence type="ECO:0000259" key="5">
    <source>
        <dbReference type="PROSITE" id="PS01124"/>
    </source>
</evidence>
<accession>A0A4D7JP76</accession>
<keyword evidence="2" id="KW-0238">DNA-binding</keyword>
<dbReference type="RefSeq" id="WP_137090189.1">
    <property type="nucleotide sequence ID" value="NZ_CP028923.1"/>
</dbReference>
<dbReference type="PANTHER" id="PTHR43280:SF29">
    <property type="entry name" value="ARAC-FAMILY TRANSCRIPTIONAL REGULATOR"/>
    <property type="match status" value="1"/>
</dbReference>
<dbReference type="EMBL" id="CP028923">
    <property type="protein sequence ID" value="QCK14602.1"/>
    <property type="molecule type" value="Genomic_DNA"/>
</dbReference>
<evidence type="ECO:0000256" key="1">
    <source>
        <dbReference type="ARBA" id="ARBA00023015"/>
    </source>
</evidence>
<dbReference type="GO" id="GO:0043565">
    <property type="term" value="F:sequence-specific DNA binding"/>
    <property type="evidence" value="ECO:0007669"/>
    <property type="project" value="InterPro"/>
</dbReference>
<evidence type="ECO:0000256" key="2">
    <source>
        <dbReference type="ARBA" id="ARBA00023125"/>
    </source>
</evidence>
<feature type="transmembrane region" description="Helical" evidence="4">
    <location>
        <begin position="132"/>
        <end position="153"/>
    </location>
</feature>
<feature type="transmembrane region" description="Helical" evidence="4">
    <location>
        <begin position="205"/>
        <end position="223"/>
    </location>
</feature>
<gene>
    <name evidence="6" type="ORF">DCC35_07520</name>
</gene>
<keyword evidence="4" id="KW-0472">Membrane</keyword>
<organism evidence="6 7">
    <name type="scientific">Mangrovivirga cuniculi</name>
    <dbReference type="NCBI Taxonomy" id="2715131"/>
    <lineage>
        <taxon>Bacteria</taxon>
        <taxon>Pseudomonadati</taxon>
        <taxon>Bacteroidota</taxon>
        <taxon>Cytophagia</taxon>
        <taxon>Cytophagales</taxon>
        <taxon>Mangrovivirgaceae</taxon>
        <taxon>Mangrovivirga</taxon>
    </lineage>
</organism>
<dbReference type="InterPro" id="IPR018060">
    <property type="entry name" value="HTH_AraC"/>
</dbReference>
<feature type="transmembrane region" description="Helical" evidence="4">
    <location>
        <begin position="34"/>
        <end position="52"/>
    </location>
</feature>
<dbReference type="InterPro" id="IPR018062">
    <property type="entry name" value="HTH_AraC-typ_CS"/>
</dbReference>
<dbReference type="PROSITE" id="PS01124">
    <property type="entry name" value="HTH_ARAC_FAMILY_2"/>
    <property type="match status" value="1"/>
</dbReference>
<evidence type="ECO:0000256" key="3">
    <source>
        <dbReference type="ARBA" id="ARBA00023163"/>
    </source>
</evidence>
<proteinExistence type="predicted"/>
<reference evidence="6 7" key="1">
    <citation type="submission" date="2018-04" db="EMBL/GenBank/DDBJ databases">
        <title>Complete genome uncultured novel isolate.</title>
        <authorList>
            <person name="Merlino G."/>
        </authorList>
    </citation>
    <scope>NUCLEOTIDE SEQUENCE [LARGE SCALE GENOMIC DNA]</scope>
    <source>
        <strain evidence="7">R1DC9</strain>
    </source>
</reference>
<evidence type="ECO:0000256" key="4">
    <source>
        <dbReference type="SAM" id="Phobius"/>
    </source>
</evidence>
<keyword evidence="7" id="KW-1185">Reference proteome</keyword>
<dbReference type="KEGG" id="fpf:DCC35_07520"/>
<evidence type="ECO:0000313" key="6">
    <source>
        <dbReference type="EMBL" id="QCK14602.1"/>
    </source>
</evidence>
<dbReference type="Proteomes" id="UP000298616">
    <property type="component" value="Chromosome"/>
</dbReference>
<feature type="transmembrane region" description="Helical" evidence="4">
    <location>
        <begin position="174"/>
        <end position="193"/>
    </location>
</feature>
<dbReference type="Gene3D" id="1.10.10.60">
    <property type="entry name" value="Homeodomain-like"/>
    <property type="match status" value="2"/>
</dbReference>
<keyword evidence="1" id="KW-0805">Transcription regulation</keyword>